<dbReference type="GO" id="GO:0003677">
    <property type="term" value="F:DNA binding"/>
    <property type="evidence" value="ECO:0007669"/>
    <property type="project" value="UniProtKB-KW"/>
</dbReference>
<dbReference type="PROSITE" id="PS50042">
    <property type="entry name" value="CNMP_BINDING_3"/>
    <property type="match status" value="1"/>
</dbReference>
<dbReference type="SUPFAM" id="SSF51206">
    <property type="entry name" value="cAMP-binding domain-like"/>
    <property type="match status" value="1"/>
</dbReference>
<accession>A0A8J2XW62</accession>
<evidence type="ECO:0000313" key="2">
    <source>
        <dbReference type="EMBL" id="GGB23838.1"/>
    </source>
</evidence>
<organism evidence="2 3">
    <name type="scientific">Puia dinghuensis</name>
    <dbReference type="NCBI Taxonomy" id="1792502"/>
    <lineage>
        <taxon>Bacteria</taxon>
        <taxon>Pseudomonadati</taxon>
        <taxon>Bacteroidota</taxon>
        <taxon>Chitinophagia</taxon>
        <taxon>Chitinophagales</taxon>
        <taxon>Chitinophagaceae</taxon>
        <taxon>Puia</taxon>
    </lineage>
</organism>
<dbReference type="Gene3D" id="2.60.120.10">
    <property type="entry name" value="Jelly Rolls"/>
    <property type="match status" value="1"/>
</dbReference>
<feature type="domain" description="Cyclic nucleotide-binding" evidence="1">
    <location>
        <begin position="1"/>
        <end position="72"/>
    </location>
</feature>
<reference evidence="2" key="1">
    <citation type="journal article" date="2014" name="Int. J. Syst. Evol. Microbiol.">
        <title>Complete genome sequence of Corynebacterium casei LMG S-19264T (=DSM 44701T), isolated from a smear-ripened cheese.</title>
        <authorList>
            <consortium name="US DOE Joint Genome Institute (JGI-PGF)"/>
            <person name="Walter F."/>
            <person name="Albersmeier A."/>
            <person name="Kalinowski J."/>
            <person name="Ruckert C."/>
        </authorList>
    </citation>
    <scope>NUCLEOTIDE SEQUENCE</scope>
    <source>
        <strain evidence="2">CGMCC 1.15448</strain>
    </source>
</reference>
<dbReference type="AlphaFoldDB" id="A0A8J2XW62"/>
<dbReference type="InterPro" id="IPR018490">
    <property type="entry name" value="cNMP-bd_dom_sf"/>
</dbReference>
<dbReference type="Proteomes" id="UP000607559">
    <property type="component" value="Unassembled WGS sequence"/>
</dbReference>
<sequence length="155" mass="18540">MKIGEINRHLYFIKKGLLYSYYYVNDNPVPAWFFGPGHTVVSTRSFYNQVPSHACIEVLEDCELYYFTKEKFDCAKKTFHEFSLIANELYPKYVMEFERYAEMIRYYKAKEKYQFLLSERPELIQQVPVKLLAPWLGMREATLSRMRSRNGGKNK</sequence>
<gene>
    <name evidence="2" type="ORF">GCM10011511_54650</name>
</gene>
<evidence type="ECO:0000259" key="1">
    <source>
        <dbReference type="PROSITE" id="PS50042"/>
    </source>
</evidence>
<name>A0A8J2XW62_9BACT</name>
<keyword evidence="2" id="KW-0238">DNA-binding</keyword>
<comment type="caution">
    <text evidence="2">The sequence shown here is derived from an EMBL/GenBank/DDBJ whole genome shotgun (WGS) entry which is preliminary data.</text>
</comment>
<dbReference type="EMBL" id="BMJC01000007">
    <property type="protein sequence ID" value="GGB23838.1"/>
    <property type="molecule type" value="Genomic_DNA"/>
</dbReference>
<evidence type="ECO:0000313" key="3">
    <source>
        <dbReference type="Proteomes" id="UP000607559"/>
    </source>
</evidence>
<dbReference type="InterPro" id="IPR014710">
    <property type="entry name" value="RmlC-like_jellyroll"/>
</dbReference>
<dbReference type="InterPro" id="IPR000595">
    <property type="entry name" value="cNMP-bd_dom"/>
</dbReference>
<dbReference type="Pfam" id="PF00027">
    <property type="entry name" value="cNMP_binding"/>
    <property type="match status" value="1"/>
</dbReference>
<keyword evidence="3" id="KW-1185">Reference proteome</keyword>
<proteinExistence type="predicted"/>
<reference evidence="2" key="2">
    <citation type="submission" date="2020-09" db="EMBL/GenBank/DDBJ databases">
        <authorList>
            <person name="Sun Q."/>
            <person name="Zhou Y."/>
        </authorList>
    </citation>
    <scope>NUCLEOTIDE SEQUENCE</scope>
    <source>
        <strain evidence="2">CGMCC 1.15448</strain>
    </source>
</reference>
<protein>
    <submittedName>
        <fullName evidence="2">DNA-binding protein</fullName>
    </submittedName>
</protein>